<comment type="caution">
    <text evidence="4">The sequence shown here is derived from an EMBL/GenBank/DDBJ whole genome shotgun (WGS) entry which is preliminary data.</text>
</comment>
<dbReference type="PROSITE" id="PS51257">
    <property type="entry name" value="PROKAR_LIPOPROTEIN"/>
    <property type="match status" value="1"/>
</dbReference>
<gene>
    <name evidence="4" type="ORF">OU798_01660</name>
</gene>
<dbReference type="PANTHER" id="PTHR38045">
    <property type="entry name" value="CHROMOSOME 1, WHOLE GENOME SHOTGUN SEQUENCE"/>
    <property type="match status" value="1"/>
</dbReference>
<dbReference type="RefSeq" id="WP_343331366.1">
    <property type="nucleotide sequence ID" value="NZ_JAPOHD010000005.1"/>
</dbReference>
<feature type="domain" description="Heparinase II/III-like C-terminal" evidence="3">
    <location>
        <begin position="380"/>
        <end position="567"/>
    </location>
</feature>
<comment type="subcellular location">
    <subcellularLocation>
        <location evidence="1">Cell envelope</location>
    </subcellularLocation>
</comment>
<sequence length="622" mass="70520">MKYIFGIILLSMSFFAYSCDKSDDPFSESELKKAGHPRILLLEGEEQQIQDLINSDETWQKMHEAILEKSNELLGTDVLERKMVGRRLLGTSREALKRIFYLAYAYRMTGYEKYLNRVQTEMVAVCGFSDWNPSHFLDVGEMTMAVAIGYDWLFADLSEDTRLAARQAILEKGLKASKTGEHWWINSENNWNQVCHAGMVYGALAVQEDYPDLAKEMIDRAFDKIPKAMNEYAPDGVYPEGYAYWGYGTSFNVLFLSAVEKIFNDDKGLTDLPGFLKTGDFMKHMLTPTGGSFTWSDSGTGTGLNPAMFWFAMRTVNPSVLWSEKRFLDTDDFDKFKSIRYLPALMIWGKNIPLSNITEPEEKMWVGQGRNPVAMMRSAWDTEAIYMGLKAGSPSVNHGHMDVGSFVMEADGKRWAADLGSQSYESLESLGMQIFGKTQDAERWTIFRMNNFSHNVLIVDDQHQRVDGYAKIDRYSDNENFMFSISDISTVYNGQLKSAKRGVAIKDLEYSIIRDEFETLDKTTKVRWQIVTASDVDLGEKQAILTQGGKQLTLKVQGSDNLEMRTWSTAPTTNYDAKNPGTIIVGFECEIPANTKAFFEVLMVPESSAAEGSFFNKTLEVW</sequence>
<name>A0A9X3F1V6_9BACT</name>
<dbReference type="InterPro" id="IPR008929">
    <property type="entry name" value="Chondroitin_lyas"/>
</dbReference>
<evidence type="ECO:0000256" key="2">
    <source>
        <dbReference type="SAM" id="SignalP"/>
    </source>
</evidence>
<reference evidence="4" key="1">
    <citation type="submission" date="2022-11" db="EMBL/GenBank/DDBJ databases">
        <title>Marilongibacter aestuarii gen. nov., sp. nov., isolated from tidal flat sediment.</title>
        <authorList>
            <person name="Jiayan W."/>
        </authorList>
    </citation>
    <scope>NUCLEOTIDE SEQUENCE</scope>
    <source>
        <strain evidence="4">Z1-6</strain>
    </source>
</reference>
<keyword evidence="5" id="KW-1185">Reference proteome</keyword>
<dbReference type="GO" id="GO:0016829">
    <property type="term" value="F:lyase activity"/>
    <property type="evidence" value="ECO:0007669"/>
    <property type="project" value="InterPro"/>
</dbReference>
<proteinExistence type="predicted"/>
<dbReference type="InterPro" id="IPR012480">
    <property type="entry name" value="Hepar_II_III_C"/>
</dbReference>
<dbReference type="Gene3D" id="1.50.10.100">
    <property type="entry name" value="Chondroitin AC/alginate lyase"/>
    <property type="match status" value="1"/>
</dbReference>
<evidence type="ECO:0000256" key="1">
    <source>
        <dbReference type="ARBA" id="ARBA00004196"/>
    </source>
</evidence>
<organism evidence="4 5">
    <name type="scientific">Draconibacterium aestuarii</name>
    <dbReference type="NCBI Taxonomy" id="2998507"/>
    <lineage>
        <taxon>Bacteria</taxon>
        <taxon>Pseudomonadati</taxon>
        <taxon>Bacteroidota</taxon>
        <taxon>Bacteroidia</taxon>
        <taxon>Marinilabiliales</taxon>
        <taxon>Prolixibacteraceae</taxon>
        <taxon>Draconibacterium</taxon>
    </lineage>
</organism>
<dbReference type="GO" id="GO:0030313">
    <property type="term" value="C:cell envelope"/>
    <property type="evidence" value="ECO:0007669"/>
    <property type="project" value="UniProtKB-SubCell"/>
</dbReference>
<keyword evidence="2" id="KW-0732">Signal</keyword>
<dbReference type="PANTHER" id="PTHR38045:SF1">
    <property type="entry name" value="HEPARINASE II_III-LIKE PROTEIN"/>
    <property type="match status" value="1"/>
</dbReference>
<dbReference type="SUPFAM" id="SSF48230">
    <property type="entry name" value="Chondroitin AC/alginate lyase"/>
    <property type="match status" value="1"/>
</dbReference>
<dbReference type="Gene3D" id="2.70.98.70">
    <property type="match status" value="1"/>
</dbReference>
<evidence type="ECO:0000313" key="4">
    <source>
        <dbReference type="EMBL" id="MCY1719029.1"/>
    </source>
</evidence>
<dbReference type="EMBL" id="JAPOHD010000005">
    <property type="protein sequence ID" value="MCY1719029.1"/>
    <property type="molecule type" value="Genomic_DNA"/>
</dbReference>
<evidence type="ECO:0000259" key="3">
    <source>
        <dbReference type="Pfam" id="PF07940"/>
    </source>
</evidence>
<feature type="chain" id="PRO_5040834362" evidence="2">
    <location>
        <begin position="19"/>
        <end position="622"/>
    </location>
</feature>
<protein>
    <submittedName>
        <fullName evidence="4">Heparinase II/III family protein</fullName>
    </submittedName>
</protein>
<accession>A0A9X3F1V6</accession>
<feature type="signal peptide" evidence="2">
    <location>
        <begin position="1"/>
        <end position="18"/>
    </location>
</feature>
<dbReference type="Pfam" id="PF07940">
    <property type="entry name" value="Hepar_II_III_C"/>
    <property type="match status" value="1"/>
</dbReference>
<dbReference type="Proteomes" id="UP001145087">
    <property type="component" value="Unassembled WGS sequence"/>
</dbReference>
<dbReference type="AlphaFoldDB" id="A0A9X3F1V6"/>
<evidence type="ECO:0000313" key="5">
    <source>
        <dbReference type="Proteomes" id="UP001145087"/>
    </source>
</evidence>